<gene>
    <name evidence="2" type="ORF">Vbra_14774</name>
</gene>
<dbReference type="PANTHER" id="PTHR28457">
    <property type="entry name" value="COILED-COIL DOMAIN-CONTAINING PROTEIN 189"/>
    <property type="match status" value="1"/>
</dbReference>
<dbReference type="EMBL" id="CDMY01000392">
    <property type="protein sequence ID" value="CEM09086.1"/>
    <property type="molecule type" value="Genomic_DNA"/>
</dbReference>
<dbReference type="InterPro" id="IPR032727">
    <property type="entry name" value="CLAMP"/>
</dbReference>
<evidence type="ECO:0000313" key="3">
    <source>
        <dbReference type="Proteomes" id="UP000041254"/>
    </source>
</evidence>
<feature type="region of interest" description="Disordered" evidence="1">
    <location>
        <begin position="267"/>
        <end position="290"/>
    </location>
</feature>
<dbReference type="Pfam" id="PF14769">
    <property type="entry name" value="CLAMP"/>
    <property type="match status" value="1"/>
</dbReference>
<protein>
    <submittedName>
        <fullName evidence="2">Uncharacterized protein</fullName>
    </submittedName>
</protein>
<dbReference type="VEuPathDB" id="CryptoDB:Vbra_14774"/>
<feature type="compositionally biased region" description="Low complexity" evidence="1">
    <location>
        <begin position="197"/>
        <end position="225"/>
    </location>
</feature>
<dbReference type="PANTHER" id="PTHR28457:SF1">
    <property type="entry name" value="CILIA- AND FLAGELLA-ASSOCIATED PROTEIN 119"/>
    <property type="match status" value="1"/>
</dbReference>
<evidence type="ECO:0000256" key="1">
    <source>
        <dbReference type="SAM" id="MobiDB-lite"/>
    </source>
</evidence>
<reference evidence="2 3" key="1">
    <citation type="submission" date="2014-11" db="EMBL/GenBank/DDBJ databases">
        <authorList>
            <person name="Zhu J."/>
            <person name="Qi W."/>
            <person name="Song R."/>
        </authorList>
    </citation>
    <scope>NUCLEOTIDE SEQUENCE [LARGE SCALE GENOMIC DNA]</scope>
</reference>
<sequence length="290" mass="32438">MAEEGVADAEQEEPTTLSTGLQLLLTKEDISALWSCKDVYEQKEQLTEMLGLTAADVAKDSRAPVMVDFHHFHIGYCEELCLSAEKAAVFVAVMKKVLDAMQNPSQTSEYRGGRLTVDEAFKVFQESMLHHSLEAPPNSLGVFSVPEAKLLTKFATDTYFKHYKLYQYCLVYPRELEVVEMELEVEKPFPPPPLADAVEVTPPQQPTTQAATQEEQPSAAAAAEGAPEEPSEETQHKDETIPEPELPSDPMLAEIVRRKVAEMSAQLEEKLQTRQQQMDARIAELEKTKK</sequence>
<evidence type="ECO:0000313" key="2">
    <source>
        <dbReference type="EMBL" id="CEM09086.1"/>
    </source>
</evidence>
<feature type="compositionally biased region" description="Basic and acidic residues" evidence="1">
    <location>
        <begin position="281"/>
        <end position="290"/>
    </location>
</feature>
<dbReference type="Proteomes" id="UP000041254">
    <property type="component" value="Unassembled WGS sequence"/>
</dbReference>
<dbReference type="InParanoid" id="A0A0G4F923"/>
<feature type="region of interest" description="Disordered" evidence="1">
    <location>
        <begin position="190"/>
        <end position="252"/>
    </location>
</feature>
<name>A0A0G4F923_VITBC</name>
<dbReference type="OrthoDB" id="425082at2759"/>
<dbReference type="STRING" id="1169540.A0A0G4F923"/>
<dbReference type="AlphaFoldDB" id="A0A0G4F923"/>
<organism evidence="2 3">
    <name type="scientific">Vitrella brassicaformis (strain CCMP3155)</name>
    <dbReference type="NCBI Taxonomy" id="1169540"/>
    <lineage>
        <taxon>Eukaryota</taxon>
        <taxon>Sar</taxon>
        <taxon>Alveolata</taxon>
        <taxon>Colpodellida</taxon>
        <taxon>Vitrellaceae</taxon>
        <taxon>Vitrella</taxon>
    </lineage>
</organism>
<proteinExistence type="predicted"/>
<dbReference type="OMA" id="FCARCER"/>
<accession>A0A0G4F923</accession>
<keyword evidence="3" id="KW-1185">Reference proteome</keyword>